<feature type="chain" id="PRO_5020371443" description="FAS1 domain-containing protein" evidence="1">
    <location>
        <begin position="16"/>
        <end position="478"/>
    </location>
</feature>
<dbReference type="PANTHER" id="PTHR10900">
    <property type="entry name" value="PERIOSTIN-RELATED"/>
    <property type="match status" value="1"/>
</dbReference>
<dbReference type="OrthoDB" id="7700931at2759"/>
<name>A0A4Q1BMP7_TREME</name>
<evidence type="ECO:0000256" key="1">
    <source>
        <dbReference type="SAM" id="SignalP"/>
    </source>
</evidence>
<dbReference type="VEuPathDB" id="FungiDB:TREMEDRAFT_73028"/>
<dbReference type="AlphaFoldDB" id="A0A4Q1BMP7"/>
<dbReference type="GO" id="GO:0005615">
    <property type="term" value="C:extracellular space"/>
    <property type="evidence" value="ECO:0007669"/>
    <property type="project" value="TreeGrafter"/>
</dbReference>
<sequence>MRLLLLNALLPLALAAPAGKPIPELSTQQWNSIQSSFSDGLRSLSQWSWGAAEGLVAEIEGIKHQDDDETQKTIWQQLKEDTNSFSRLVKVIEFEGESAKYLDDKDLQITFFAPNNDALTPPKHGHHDHDELIEELSKNPSLDLLSAALESDASLLKDDDDDDDDDEKKKRCKEIFKKIAGKVLQYHGLAKAYTAQELAQNSTVATVLKADDGSYGGLHRRIRIEKSLLPPSLKINFYSRVLVSDKKARNGYFHTLNHPLIPPPSIFEELFLFPDEFSTFTSAVQGVHGRKYIDWHYDHEASKDGDPQFYGTALTTVFAPNNKAFLALPFKLKLYLFSPFGRHALVKVLAYHAVPDTLLLSELLYKEKAKEELWGGSGSDPSFHKEFIVNSALPNATLKVEVDKTQLLPIEGVVKTTIKVNDQLVEVIDVPARNGATHVIGKLLVPPHKHHDDDGNDVSGEDDWENWEDWVPSWADEV</sequence>
<dbReference type="PROSITE" id="PS50213">
    <property type="entry name" value="FAS1"/>
    <property type="match status" value="2"/>
</dbReference>
<dbReference type="SUPFAM" id="SSF82153">
    <property type="entry name" value="FAS1 domain"/>
    <property type="match status" value="2"/>
</dbReference>
<dbReference type="EMBL" id="SDIL01000036">
    <property type="protein sequence ID" value="RXK39119.1"/>
    <property type="molecule type" value="Genomic_DNA"/>
</dbReference>
<evidence type="ECO:0000313" key="4">
    <source>
        <dbReference type="Proteomes" id="UP000289152"/>
    </source>
</evidence>
<feature type="domain" description="FAS1" evidence="2">
    <location>
        <begin position="72"/>
        <end position="260"/>
    </location>
</feature>
<evidence type="ECO:0000259" key="2">
    <source>
        <dbReference type="PROSITE" id="PS50213"/>
    </source>
</evidence>
<dbReference type="SMART" id="SM00554">
    <property type="entry name" value="FAS1"/>
    <property type="match status" value="2"/>
</dbReference>
<dbReference type="InterPro" id="IPR000782">
    <property type="entry name" value="FAS1_domain"/>
</dbReference>
<reference evidence="3 4" key="1">
    <citation type="submission" date="2016-06" db="EMBL/GenBank/DDBJ databases">
        <title>Evolution of pathogenesis and genome organization in the Tremellales.</title>
        <authorList>
            <person name="Cuomo C."/>
            <person name="Litvintseva A."/>
            <person name="Heitman J."/>
            <person name="Chen Y."/>
            <person name="Sun S."/>
            <person name="Springer D."/>
            <person name="Dromer F."/>
            <person name="Young S."/>
            <person name="Zeng Q."/>
            <person name="Chapman S."/>
            <person name="Gujja S."/>
            <person name="Saif S."/>
            <person name="Birren B."/>
        </authorList>
    </citation>
    <scope>NUCLEOTIDE SEQUENCE [LARGE SCALE GENOMIC DNA]</scope>
    <source>
        <strain evidence="3 4">ATCC 28783</strain>
    </source>
</reference>
<dbReference type="InterPro" id="IPR036378">
    <property type="entry name" value="FAS1_dom_sf"/>
</dbReference>
<dbReference type="InParanoid" id="A0A4Q1BMP7"/>
<dbReference type="Gene3D" id="2.30.180.10">
    <property type="entry name" value="FAS1 domain"/>
    <property type="match status" value="2"/>
</dbReference>
<comment type="caution">
    <text evidence="3">The sequence shown here is derived from an EMBL/GenBank/DDBJ whole genome shotgun (WGS) entry which is preliminary data.</text>
</comment>
<dbReference type="InterPro" id="IPR050904">
    <property type="entry name" value="Adhesion/Biosynth-related"/>
</dbReference>
<dbReference type="GO" id="GO:0016236">
    <property type="term" value="P:macroautophagy"/>
    <property type="evidence" value="ECO:0007669"/>
    <property type="project" value="TreeGrafter"/>
</dbReference>
<dbReference type="PANTHER" id="PTHR10900:SF122">
    <property type="entry name" value="FAS1 DOMAIN-CONTAINING PROTEIN"/>
    <property type="match status" value="1"/>
</dbReference>
<dbReference type="Pfam" id="PF02469">
    <property type="entry name" value="Fasciclin"/>
    <property type="match status" value="2"/>
</dbReference>
<proteinExistence type="predicted"/>
<organism evidence="3 4">
    <name type="scientific">Tremella mesenterica</name>
    <name type="common">Jelly fungus</name>
    <dbReference type="NCBI Taxonomy" id="5217"/>
    <lineage>
        <taxon>Eukaryota</taxon>
        <taxon>Fungi</taxon>
        <taxon>Dikarya</taxon>
        <taxon>Basidiomycota</taxon>
        <taxon>Agaricomycotina</taxon>
        <taxon>Tremellomycetes</taxon>
        <taxon>Tremellales</taxon>
        <taxon>Tremellaceae</taxon>
        <taxon>Tremella</taxon>
    </lineage>
</organism>
<dbReference type="STRING" id="5217.A0A4Q1BMP7"/>
<evidence type="ECO:0000313" key="3">
    <source>
        <dbReference type="EMBL" id="RXK39119.1"/>
    </source>
</evidence>
<protein>
    <recommendedName>
        <fullName evidence="2">FAS1 domain-containing protein</fullName>
    </recommendedName>
</protein>
<keyword evidence="4" id="KW-1185">Reference proteome</keyword>
<feature type="signal peptide" evidence="1">
    <location>
        <begin position="1"/>
        <end position="15"/>
    </location>
</feature>
<gene>
    <name evidence="3" type="ORF">M231_03624</name>
</gene>
<feature type="domain" description="FAS1" evidence="2">
    <location>
        <begin position="264"/>
        <end position="444"/>
    </location>
</feature>
<dbReference type="Proteomes" id="UP000289152">
    <property type="component" value="Unassembled WGS sequence"/>
</dbReference>
<accession>A0A4Q1BMP7</accession>
<keyword evidence="1" id="KW-0732">Signal</keyword>
<dbReference type="GO" id="GO:0000329">
    <property type="term" value="C:fungal-type vacuole membrane"/>
    <property type="evidence" value="ECO:0007669"/>
    <property type="project" value="TreeGrafter"/>
</dbReference>